<evidence type="ECO:0000313" key="3">
    <source>
        <dbReference type="Proteomes" id="UP000186819"/>
    </source>
</evidence>
<protein>
    <submittedName>
        <fullName evidence="2">Decaheme-associated outer membrane protein, MtrB/PioB family</fullName>
    </submittedName>
</protein>
<keyword evidence="1" id="KW-0732">Signal</keyword>
<reference evidence="3" key="1">
    <citation type="submission" date="2017-01" db="EMBL/GenBank/DDBJ databases">
        <authorList>
            <person name="Varghese N."/>
            <person name="Submissions S."/>
        </authorList>
    </citation>
    <scope>NUCLEOTIDE SEQUENCE [LARGE SCALE GENOMIC DNA]</scope>
    <source>
        <strain evidence="3">ATCC 51758</strain>
    </source>
</reference>
<sequence>MKNKGFVLLPIVAMLAMMGTAPARADSAAGVDTVLGNAAAPGGGDTTRYTDPQGFSAVMGGKGPSHTPSAQLYQYPPVSPAYVEGSGGWQYSGSIEAGYTGGKADTKAGGFREYADWKNGALINSFNVSAEKPDAALYLRLRGGGIDRDDQYYGFEAGRYNGIKLSLFFNDTPHIFSTNARPLWNGVGTDKLTLPAGLAAGTHTQSDPASYAALQAAVANARETTLSVDRQKIGLRMDSPINERLNGFFSYTNERREGERPFGGGFLFDFIRRSAANPVGSNVLGAVNETVEPIDYTAHEFLTGLRYVGEKDRLNLTLSSSLFRNDNKSLTWENPFSINFGAAGTTNSTSWEKGRFALSPDNEAYNIKADYARMLPLNGQFSATVAFGSMRQNDDLLPPTINDGINAAGVATTYASAIAGYDTTSVLSRLKADARIDTRLADLGLSLQPADDLTVRAKLRYYDEDNRTRYTAIDPATGKIGYPALDYALPGVFGAAFGFYNGTNNIHYLSIPTSYTRWTGGLGADYRLGRQSQVGATWEREETERPYREVKNTTEDRLKLTFNTRAFEQSMLRASWEIGDRRGSEYRYDIYEHFYTSSRDDYTGAAPVHTLAELRKFDIADRRQNVINLRWNYMLRSDMDAMLSLQHKQNDYLDSDYGRTGDEKLSTANAEWNYTPAPGSSFFTWYSFQTGEMSQRNINQGVSGTRASSHAGVDNMYPLAGAWNASTDDLNHALGAGFTHNFGWARLESRYSYMWSSSKQKYGYGNAQAATVGSGTRETQTAAVAGDEFADMKYRLQVLETSIVHDLDKNNSVRLFHRWEKRNVEDWHYTGLDGNQMIGQKLYLGATPEDYNVNVLGVFWQYRM</sequence>
<proteinExistence type="predicted"/>
<dbReference type="NCBIfam" id="TIGR03509">
    <property type="entry name" value="OMP_MtrB_PioB"/>
    <property type="match status" value="1"/>
</dbReference>
<dbReference type="EMBL" id="FTMD01000005">
    <property type="protein sequence ID" value="SIQ61550.1"/>
    <property type="molecule type" value="Genomic_DNA"/>
</dbReference>
<feature type="signal peptide" evidence="1">
    <location>
        <begin position="1"/>
        <end position="25"/>
    </location>
</feature>
<dbReference type="Proteomes" id="UP000186819">
    <property type="component" value="Unassembled WGS sequence"/>
</dbReference>
<gene>
    <name evidence="2" type="ORF">SAMN05421829_105255</name>
</gene>
<evidence type="ECO:0000256" key="1">
    <source>
        <dbReference type="SAM" id="SignalP"/>
    </source>
</evidence>
<dbReference type="OrthoDB" id="5925787at2"/>
<keyword evidence="3" id="KW-1185">Reference proteome</keyword>
<feature type="chain" id="PRO_5012975410" evidence="1">
    <location>
        <begin position="26"/>
        <end position="864"/>
    </location>
</feature>
<evidence type="ECO:0000313" key="2">
    <source>
        <dbReference type="EMBL" id="SIQ61550.1"/>
    </source>
</evidence>
<organism evidence="2 3">
    <name type="scientific">Aromatoleum tolulyticum</name>
    <dbReference type="NCBI Taxonomy" id="34027"/>
    <lineage>
        <taxon>Bacteria</taxon>
        <taxon>Pseudomonadati</taxon>
        <taxon>Pseudomonadota</taxon>
        <taxon>Betaproteobacteria</taxon>
        <taxon>Rhodocyclales</taxon>
        <taxon>Rhodocyclaceae</taxon>
        <taxon>Aromatoleum</taxon>
    </lineage>
</organism>
<dbReference type="AlphaFoldDB" id="A0A1N6U7L0"/>
<dbReference type="STRING" id="34027.SAMN05421829_105255"/>
<accession>A0A1N6U7L0</accession>
<dbReference type="RefSeq" id="WP_076601928.1">
    <property type="nucleotide sequence ID" value="NZ_FTMD01000005.1"/>
</dbReference>
<dbReference type="Pfam" id="PF11854">
    <property type="entry name" value="MtrB_PioB"/>
    <property type="match status" value="1"/>
</dbReference>
<name>A0A1N6U7L0_9RHOO</name>
<dbReference type="InterPro" id="IPR020016">
    <property type="entry name" value="Decahaem-assoc_OM_MtrB/PioB"/>
</dbReference>